<reference evidence="7" key="1">
    <citation type="submission" date="2021-04" db="EMBL/GenBank/DDBJ databases">
        <authorList>
            <person name="Hornung B."/>
        </authorList>
    </citation>
    <scope>NUCLEOTIDE SEQUENCE</scope>
    <source>
        <strain evidence="7">G5G6</strain>
    </source>
</reference>
<dbReference type="Gene3D" id="3.20.20.60">
    <property type="entry name" value="Phosphoenolpyruvate-binding domains"/>
    <property type="match status" value="1"/>
</dbReference>
<evidence type="ECO:0000256" key="1">
    <source>
        <dbReference type="ARBA" id="ARBA00001946"/>
    </source>
</evidence>
<protein>
    <submittedName>
        <fullName evidence="7">CoA ester lyase</fullName>
    </submittedName>
</protein>
<keyword evidence="2 5" id="KW-0479">Metal-binding</keyword>
<gene>
    <name evidence="7" type="ORF">GTOL_11365</name>
</gene>
<dbReference type="GO" id="GO:0047777">
    <property type="term" value="F:(S)-citramalyl-CoA lyase activity"/>
    <property type="evidence" value="ECO:0007669"/>
    <property type="project" value="TreeGrafter"/>
</dbReference>
<dbReference type="RefSeq" id="WP_220635448.1">
    <property type="nucleotide sequence ID" value="NZ_CAJQUM010000001.1"/>
</dbReference>
<dbReference type="InterPro" id="IPR005000">
    <property type="entry name" value="Aldolase/citrate-lyase_domain"/>
</dbReference>
<dbReference type="InterPro" id="IPR011206">
    <property type="entry name" value="Citrate_lyase_beta/mcl1/mcl2"/>
</dbReference>
<feature type="binding site" evidence="4">
    <location>
        <position position="96"/>
    </location>
    <ligand>
        <name>substrate</name>
    </ligand>
</feature>
<accession>A0A916N8N7</accession>
<dbReference type="PANTHER" id="PTHR11105">
    <property type="entry name" value="CITRATE LYASE SUBUNIT BETA-RELATED"/>
    <property type="match status" value="1"/>
</dbReference>
<evidence type="ECO:0000313" key="8">
    <source>
        <dbReference type="Proteomes" id="UP000742786"/>
    </source>
</evidence>
<keyword evidence="8" id="KW-1185">Reference proteome</keyword>
<dbReference type="Pfam" id="PF03328">
    <property type="entry name" value="HpcH_HpaI"/>
    <property type="match status" value="1"/>
</dbReference>
<sequence>MTKPLHPADVLYRGVKPLPALAACEHYAGNEKLIRKALQLQLELGPIFDITADCEDGAPAGREKEHAEMVAALISEAVRGVAGTASKLRASHIGARIHDITHPHWRDDLDIIIGAAGNEVAYIVIPKPESFDDAATQIAVLDEVRKQHDIEREIPVHVLIETHGALRQAWQIAAMPQVESLDFGLMDFVSAHHGAIPASAMKSPGQFDHPLIARAKCEIAAAALGNGIIAAHNVTTEIHDVAVVRNDALRARSEFGFLRMWSIHPNQILPIVEAMRPSFDDIHHAGEILAAAQDASWGPIKHEGKLHDRASYRFYWELLQRAQATGMTLEADTQSRFFSLNHSI</sequence>
<evidence type="ECO:0000259" key="6">
    <source>
        <dbReference type="Pfam" id="PF03328"/>
    </source>
</evidence>
<dbReference type="EMBL" id="CAJQUM010000001">
    <property type="protein sequence ID" value="CAG4883482.1"/>
    <property type="molecule type" value="Genomic_DNA"/>
</dbReference>
<comment type="cofactor">
    <cofactor evidence="1">
        <name>Mg(2+)</name>
        <dbReference type="ChEBI" id="CHEBI:18420"/>
    </cofactor>
</comment>
<organism evidence="7 8">
    <name type="scientific">Georgfuchsia toluolica</name>
    <dbReference type="NCBI Taxonomy" id="424218"/>
    <lineage>
        <taxon>Bacteria</taxon>
        <taxon>Pseudomonadati</taxon>
        <taxon>Pseudomonadota</taxon>
        <taxon>Betaproteobacteria</taxon>
        <taxon>Nitrosomonadales</taxon>
        <taxon>Sterolibacteriaceae</taxon>
        <taxon>Georgfuchsia</taxon>
    </lineage>
</organism>
<evidence type="ECO:0000256" key="2">
    <source>
        <dbReference type="ARBA" id="ARBA00022723"/>
    </source>
</evidence>
<dbReference type="InterPro" id="IPR015813">
    <property type="entry name" value="Pyrv/PenolPyrv_kinase-like_dom"/>
</dbReference>
<keyword evidence="3 5" id="KW-0460">Magnesium</keyword>
<name>A0A916N8N7_9PROT</name>
<dbReference type="SUPFAM" id="SSF51621">
    <property type="entry name" value="Phosphoenolpyruvate/pyruvate domain"/>
    <property type="match status" value="1"/>
</dbReference>
<evidence type="ECO:0000313" key="7">
    <source>
        <dbReference type="EMBL" id="CAG4883482.1"/>
    </source>
</evidence>
<evidence type="ECO:0000256" key="4">
    <source>
        <dbReference type="PIRSR" id="PIRSR015582-1"/>
    </source>
</evidence>
<feature type="binding site" evidence="5">
    <location>
        <position position="187"/>
    </location>
    <ligand>
        <name>Mg(2+)</name>
        <dbReference type="ChEBI" id="CHEBI:18420"/>
    </ligand>
</feature>
<comment type="caution">
    <text evidence="7">The sequence shown here is derived from an EMBL/GenBank/DDBJ whole genome shotgun (WGS) entry which is preliminary data.</text>
</comment>
<dbReference type="GO" id="GO:0106064">
    <property type="term" value="P:regulation of cobalamin metabolic process"/>
    <property type="evidence" value="ECO:0007669"/>
    <property type="project" value="TreeGrafter"/>
</dbReference>
<feature type="binding site" evidence="5">
    <location>
        <position position="161"/>
    </location>
    <ligand>
        <name>Mg(2+)</name>
        <dbReference type="ChEBI" id="CHEBI:18420"/>
    </ligand>
</feature>
<dbReference type="InterPro" id="IPR040186">
    <property type="entry name" value="Citramalyl-CoA_lyase"/>
</dbReference>
<keyword evidence="7" id="KW-0456">Lyase</keyword>
<dbReference type="PIRSF" id="PIRSF015582">
    <property type="entry name" value="Cit_lyase_B"/>
    <property type="match status" value="1"/>
</dbReference>
<dbReference type="Gene3D" id="6.10.140.960">
    <property type="match status" value="1"/>
</dbReference>
<dbReference type="PANTHER" id="PTHR11105:SF0">
    <property type="entry name" value="CITRAMALYL-COA LYASE, MITOCHONDRIAL"/>
    <property type="match status" value="1"/>
</dbReference>
<evidence type="ECO:0000256" key="5">
    <source>
        <dbReference type="PIRSR" id="PIRSR015582-2"/>
    </source>
</evidence>
<feature type="domain" description="HpcH/HpaI aldolase/citrate lyase" evidence="6">
    <location>
        <begin position="53"/>
        <end position="252"/>
    </location>
</feature>
<evidence type="ECO:0000256" key="3">
    <source>
        <dbReference type="ARBA" id="ARBA00022842"/>
    </source>
</evidence>
<dbReference type="AlphaFoldDB" id="A0A916N8N7"/>
<feature type="binding site" evidence="4">
    <location>
        <position position="161"/>
    </location>
    <ligand>
        <name>substrate</name>
    </ligand>
</feature>
<dbReference type="InterPro" id="IPR040442">
    <property type="entry name" value="Pyrv_kinase-like_dom_sf"/>
</dbReference>
<dbReference type="Proteomes" id="UP000742786">
    <property type="component" value="Unassembled WGS sequence"/>
</dbReference>
<dbReference type="GO" id="GO:0046872">
    <property type="term" value="F:metal ion binding"/>
    <property type="evidence" value="ECO:0007669"/>
    <property type="project" value="UniProtKB-KW"/>
</dbReference>
<proteinExistence type="predicted"/>